<name>A0AAU6W1Q6_9CAUD</name>
<proteinExistence type="predicted"/>
<reference evidence="1" key="1">
    <citation type="journal article" date="2024" name="J. Gen. Virol.">
        <title>Novel phages of Pseudomonas syringae unveil numerous potential auxiliary metabolic genes.</title>
        <authorList>
            <person name="Feltin C."/>
            <person name="Garneau J.R."/>
            <person name="Morris C.E."/>
            <person name="Berard A."/>
            <person name="Torres-Barcelo C."/>
        </authorList>
    </citation>
    <scope>NUCLEOTIDE SEQUENCE</scope>
</reference>
<gene>
    <name evidence="1" type="ORF">Nican01_00116</name>
</gene>
<sequence length="84" mass="9784">MTPSEFEAEIQRIGLYDRIRTLEDGTVVGMRELMFTRAIFFDCDLTGFEKRFCFKDTALADAEFDRLVDIDSEPVGWIARRPEL</sequence>
<evidence type="ECO:0000313" key="1">
    <source>
        <dbReference type="EMBL" id="XAI70129.1"/>
    </source>
</evidence>
<organism evidence="1">
    <name type="scientific">Pseudomonas phage Nican01</name>
    <dbReference type="NCBI Taxonomy" id="3138540"/>
    <lineage>
        <taxon>Viruses</taxon>
        <taxon>Duplodnaviria</taxon>
        <taxon>Heunggongvirae</taxon>
        <taxon>Uroviricota</taxon>
        <taxon>Caudoviricetes</taxon>
        <taxon>Nickievirus</taxon>
    </lineage>
</organism>
<dbReference type="EMBL" id="PP179318">
    <property type="protein sequence ID" value="XAI70129.1"/>
    <property type="molecule type" value="Genomic_DNA"/>
</dbReference>
<accession>A0AAU6W1Q6</accession>
<protein>
    <submittedName>
        <fullName evidence="1">Uncharacterized protein</fullName>
    </submittedName>
</protein>